<dbReference type="PANTHER" id="PTHR21015">
    <property type="entry name" value="UDP-N-ACETYLGLUCOSAMINE--N-ACETYLMURAMYL-(PENTAPEPTIDE) PYROPHOSPHORYL-UNDECAPRENOL N-ACETYLGLUCOSAMINE TRANSFERASE 1"/>
    <property type="match status" value="1"/>
</dbReference>
<dbReference type="PANTHER" id="PTHR21015:SF22">
    <property type="entry name" value="GLYCOSYLTRANSFERASE"/>
    <property type="match status" value="1"/>
</dbReference>
<evidence type="ECO:0000259" key="1">
    <source>
        <dbReference type="Pfam" id="PF04101"/>
    </source>
</evidence>
<protein>
    <submittedName>
        <fullName evidence="2">Glycosyl transferase family 28</fullName>
    </submittedName>
</protein>
<name>A0ABM6WC96_9BACT</name>
<gene>
    <name evidence="2" type="ORF">DLD77_07640</name>
</gene>
<keyword evidence="2" id="KW-0808">Transferase</keyword>
<evidence type="ECO:0000313" key="2">
    <source>
        <dbReference type="EMBL" id="AWO01575.1"/>
    </source>
</evidence>
<dbReference type="GO" id="GO:0016740">
    <property type="term" value="F:transferase activity"/>
    <property type="evidence" value="ECO:0007669"/>
    <property type="project" value="UniProtKB-KW"/>
</dbReference>
<dbReference type="Pfam" id="PF04101">
    <property type="entry name" value="Glyco_tran_28_C"/>
    <property type="match status" value="1"/>
</dbReference>
<feature type="domain" description="Glycosyl transferase family 28 C-terminal" evidence="1">
    <location>
        <begin position="258"/>
        <end position="354"/>
    </location>
</feature>
<keyword evidence="3" id="KW-1185">Reference proteome</keyword>
<dbReference type="Gene3D" id="3.40.50.2000">
    <property type="entry name" value="Glycogen Phosphorylase B"/>
    <property type="match status" value="1"/>
</dbReference>
<evidence type="ECO:0000313" key="3">
    <source>
        <dbReference type="Proteomes" id="UP000246099"/>
    </source>
</evidence>
<reference evidence="2 3" key="1">
    <citation type="submission" date="2018-05" db="EMBL/GenBank/DDBJ databases">
        <title>Chitinophaga sp. nov., isolated from rhizosphere soil of Alhagi.</title>
        <authorList>
            <person name="Liu Y."/>
        </authorList>
    </citation>
    <scope>NUCLEOTIDE SEQUENCE [LARGE SCALE GENOMIC DNA]</scope>
    <source>
        <strain evidence="2 3">T22</strain>
    </source>
</reference>
<dbReference type="EMBL" id="CP029600">
    <property type="protein sequence ID" value="AWO01575.1"/>
    <property type="molecule type" value="Genomic_DNA"/>
</dbReference>
<dbReference type="SUPFAM" id="SSF53756">
    <property type="entry name" value="UDP-Glycosyltransferase/glycogen phosphorylase"/>
    <property type="match status" value="1"/>
</dbReference>
<accession>A0ABM6WC96</accession>
<dbReference type="Proteomes" id="UP000246099">
    <property type="component" value="Chromosome"/>
</dbReference>
<organism evidence="2 3">
    <name type="scientific">Chitinophaga alhagiae</name>
    <dbReference type="NCBI Taxonomy" id="2203219"/>
    <lineage>
        <taxon>Bacteria</taxon>
        <taxon>Pseudomonadati</taxon>
        <taxon>Bacteroidota</taxon>
        <taxon>Chitinophagia</taxon>
        <taxon>Chitinophagales</taxon>
        <taxon>Chitinophagaceae</taxon>
        <taxon>Chitinophaga</taxon>
    </lineage>
</organism>
<proteinExistence type="predicted"/>
<dbReference type="InterPro" id="IPR007235">
    <property type="entry name" value="Glyco_trans_28_C"/>
</dbReference>
<sequence>MVISKLSYFRKKKSKYLSTYAQVPKKVLIVPLDWGLGHATRDIPLIHELLNAGCEIVIAAEGKHAALLAAEFPRITMLPLPGYHIRYSQKGFFFGLKIIRQIPKIWRAVRFEQAWLRKTVAELGIHAVISDNRFGLYHPDIPCVFISHQLLIKTPFGGVTERLLQKINYRFIQRYTACWVPDFAGEPNLSGVLAHPPQLPAHTTYLGCLSRFEPMPGVEKKYDLLALISGPEPQRSNLEALVLSQLRQMPGIRALIVSGRPDEAARQDVAPGITQVSHLNARDLNEAMLAADMVLCRSGYTTLMDLAKLNKKAILVPTPGQSEQEYLGKYLMQKGYFYSLPQHQFSLKKALEAVKTFPFAAFQHGQDMTAYKTVVRAFVKTL</sequence>